<feature type="domain" description="Sigma-54 factor interaction" evidence="5">
    <location>
        <begin position="285"/>
        <end position="509"/>
    </location>
</feature>
<dbReference type="SUPFAM" id="SSF52540">
    <property type="entry name" value="P-loop containing nucleoside triphosphate hydrolases"/>
    <property type="match status" value="1"/>
</dbReference>
<dbReference type="Pfam" id="PF25601">
    <property type="entry name" value="AAA_lid_14"/>
    <property type="match status" value="1"/>
</dbReference>
<dbReference type="InterPro" id="IPR009057">
    <property type="entry name" value="Homeodomain-like_sf"/>
</dbReference>
<dbReference type="FunFam" id="3.40.50.300:FF:000006">
    <property type="entry name" value="DNA-binding transcriptional regulator NtrC"/>
    <property type="match status" value="1"/>
</dbReference>
<dbReference type="PRINTS" id="PR01590">
    <property type="entry name" value="HTHFIS"/>
</dbReference>
<keyword evidence="2" id="KW-0067">ATP-binding</keyword>
<protein>
    <submittedName>
        <fullName evidence="6">Sigma-54-dependent transcriptional activator</fullName>
    </submittedName>
</protein>
<dbReference type="HOGENOM" id="CLU_000445_8_12_9"/>
<sequence length="594" mass="67545">MLFEVTKKNNATTAYRQLPAQISASWQFCDRHQVNPLLIKPSQKLSPTQLAQKRQDYQPLLQLIHSFRNQLVLESKIEDILFVVTDSQGNIIDRRGPQAAQTLADQINFQEGNNWSELAVGTNAIGLALTSKQLTSVILEQHFAAGSKQWSCVAAPIFDSQQRLLAIIDLSAYHCAHIQDLQWYLLTLATKINEQLLRDYTDLLEYAVQKPSDTVICDCRYQVVKIDTPNPWQLTQGANLQPLLQKQIFTNPQKIFCHKRLIGYQYSWPTNLKLVKSANHQVAMTVSYNSAYRALIAQVQQAAHSDLPIHIFGESGSGKEIIAQLIYRTSHLQRQPLIVLNCGALSNDLLISELFGYAPGAFTGASAKGYVGKLKQADGGTLFLDEVESMSLSMQRSLLRVLEDHWVTPLGGQPQKTHFRLITASNQDLKQLVQQKQFRADLFYRIYLLPFHLPPLRERFEDLPLLIENFCEQRSWQLTWQKKIIPIAQKYSWPGNIREFNNFLQRLWVYYSHQEPSPAVIKDLIEVGALNSKTDPLATSPIIASPKTKKPASEAQQLQAALQKNNFNKTQVAEELQISRTTLYRKLKKWGLDA</sequence>
<dbReference type="Proteomes" id="UP000033558">
    <property type="component" value="Unassembled WGS sequence"/>
</dbReference>
<evidence type="ECO:0000256" key="3">
    <source>
        <dbReference type="ARBA" id="ARBA00023015"/>
    </source>
</evidence>
<accession>A0A0F4LSV7</accession>
<dbReference type="Gene3D" id="3.40.50.300">
    <property type="entry name" value="P-loop containing nucleotide triphosphate hydrolases"/>
    <property type="match status" value="1"/>
</dbReference>
<dbReference type="InterPro" id="IPR002078">
    <property type="entry name" value="Sigma_54_int"/>
</dbReference>
<evidence type="ECO:0000259" key="5">
    <source>
        <dbReference type="PROSITE" id="PS50045"/>
    </source>
</evidence>
<dbReference type="PANTHER" id="PTHR32071">
    <property type="entry name" value="TRANSCRIPTIONAL REGULATORY PROTEIN"/>
    <property type="match status" value="1"/>
</dbReference>
<dbReference type="InterPro" id="IPR027417">
    <property type="entry name" value="P-loop_NTPase"/>
</dbReference>
<dbReference type="GO" id="GO:0043565">
    <property type="term" value="F:sequence-specific DNA binding"/>
    <property type="evidence" value="ECO:0007669"/>
    <property type="project" value="InterPro"/>
</dbReference>
<dbReference type="SUPFAM" id="SSF46689">
    <property type="entry name" value="Homeodomain-like"/>
    <property type="match status" value="1"/>
</dbReference>
<dbReference type="InterPro" id="IPR002197">
    <property type="entry name" value="HTH_Fis"/>
</dbReference>
<dbReference type="STRING" id="1218492.JG30_09560"/>
<keyword evidence="1" id="KW-0547">Nucleotide-binding</keyword>
<gene>
    <name evidence="6" type="primary">acoR</name>
    <name evidence="6" type="ORF">JG30_09560</name>
</gene>
<dbReference type="Gene3D" id="1.10.8.60">
    <property type="match status" value="1"/>
</dbReference>
<comment type="caution">
    <text evidence="6">The sequence shown here is derived from an EMBL/GenBank/DDBJ whole genome shotgun (WGS) entry which is preliminary data.</text>
</comment>
<dbReference type="GO" id="GO:0005524">
    <property type="term" value="F:ATP binding"/>
    <property type="evidence" value="ECO:0007669"/>
    <property type="project" value="UniProtKB-KW"/>
</dbReference>
<dbReference type="CDD" id="cd00009">
    <property type="entry name" value="AAA"/>
    <property type="match status" value="1"/>
</dbReference>
<evidence type="ECO:0000256" key="2">
    <source>
        <dbReference type="ARBA" id="ARBA00022840"/>
    </source>
</evidence>
<dbReference type="InterPro" id="IPR003593">
    <property type="entry name" value="AAA+_ATPase"/>
</dbReference>
<dbReference type="GO" id="GO:0006355">
    <property type="term" value="P:regulation of DNA-templated transcription"/>
    <property type="evidence" value="ECO:0007669"/>
    <property type="project" value="InterPro"/>
</dbReference>
<dbReference type="Gene3D" id="3.30.450.40">
    <property type="match status" value="1"/>
</dbReference>
<dbReference type="InterPro" id="IPR058031">
    <property type="entry name" value="AAA_lid_NorR"/>
</dbReference>
<dbReference type="PROSITE" id="PS50045">
    <property type="entry name" value="SIGMA54_INTERACT_4"/>
    <property type="match status" value="1"/>
</dbReference>
<dbReference type="SMART" id="SM00382">
    <property type="entry name" value="AAA"/>
    <property type="match status" value="1"/>
</dbReference>
<evidence type="ECO:0000313" key="6">
    <source>
        <dbReference type="EMBL" id="KJY61902.1"/>
    </source>
</evidence>
<dbReference type="InterPro" id="IPR029016">
    <property type="entry name" value="GAF-like_dom_sf"/>
</dbReference>
<dbReference type="Pfam" id="PF02954">
    <property type="entry name" value="HTH_8"/>
    <property type="match status" value="1"/>
</dbReference>
<dbReference type="Pfam" id="PF00158">
    <property type="entry name" value="Sigma54_activat"/>
    <property type="match status" value="1"/>
</dbReference>
<keyword evidence="3" id="KW-0805">Transcription regulation</keyword>
<dbReference type="RefSeq" id="WP_046316643.1">
    <property type="nucleotide sequence ID" value="NZ_JBHSZT010000001.1"/>
</dbReference>
<dbReference type="Gene3D" id="1.10.10.60">
    <property type="entry name" value="Homeodomain-like"/>
    <property type="match status" value="1"/>
</dbReference>
<dbReference type="PROSITE" id="PS00676">
    <property type="entry name" value="SIGMA54_INTERACT_2"/>
    <property type="match status" value="1"/>
</dbReference>
<dbReference type="PATRIC" id="fig|1218492.5.peg.1097"/>
<evidence type="ECO:0000256" key="1">
    <source>
        <dbReference type="ARBA" id="ARBA00022741"/>
    </source>
</evidence>
<evidence type="ECO:0000313" key="7">
    <source>
        <dbReference type="Proteomes" id="UP000033558"/>
    </source>
</evidence>
<name>A0A0F4LSV7_9LACO</name>
<proteinExistence type="predicted"/>
<dbReference type="EMBL" id="JXJQ01000008">
    <property type="protein sequence ID" value="KJY61902.1"/>
    <property type="molecule type" value="Genomic_DNA"/>
</dbReference>
<evidence type="ECO:0000256" key="4">
    <source>
        <dbReference type="ARBA" id="ARBA00023163"/>
    </source>
</evidence>
<keyword evidence="4" id="KW-0804">Transcription</keyword>
<keyword evidence="7" id="KW-1185">Reference proteome</keyword>
<dbReference type="InterPro" id="IPR025943">
    <property type="entry name" value="Sigma_54_int_dom_ATP-bd_2"/>
</dbReference>
<dbReference type="OrthoDB" id="9771372at2"/>
<organism evidence="6 7">
    <name type="scientific">Bombilactobacillus mellifer</name>
    <dbReference type="NCBI Taxonomy" id="1218492"/>
    <lineage>
        <taxon>Bacteria</taxon>
        <taxon>Bacillati</taxon>
        <taxon>Bacillota</taxon>
        <taxon>Bacilli</taxon>
        <taxon>Lactobacillales</taxon>
        <taxon>Lactobacillaceae</taxon>
        <taxon>Bombilactobacillus</taxon>
    </lineage>
</organism>
<dbReference type="AlphaFoldDB" id="A0A0F4LSV7"/>
<reference evidence="6 7" key="1">
    <citation type="submission" date="2015-01" db="EMBL/GenBank/DDBJ databases">
        <title>Comparative genomics of the lactic acid bacteria isolated from the honey bee gut.</title>
        <authorList>
            <person name="Ellegaard K.M."/>
            <person name="Tamarit D."/>
            <person name="Javelind E."/>
            <person name="Olofsson T."/>
            <person name="Andersson S.G."/>
            <person name="Vasquez A."/>
        </authorList>
    </citation>
    <scope>NUCLEOTIDE SEQUENCE [LARGE SCALE GENOMIC DNA]</scope>
    <source>
        <strain evidence="6 7">Bin4</strain>
    </source>
</reference>